<accession>A0A8J2X8Y4</accession>
<protein>
    <recommendedName>
        <fullName evidence="9">Protein farnesyltransferase/geranylgeranyltransferase type-1 subunit alpha</fullName>
        <ecNumber evidence="4">2.5.1.58</ecNumber>
        <ecNumber evidence="3">2.5.1.59</ecNumber>
    </recommendedName>
    <alternativeName>
        <fullName evidence="12">CAAX farnesyltransferase subunit alpha</fullName>
    </alternativeName>
    <alternativeName>
        <fullName evidence="11">FTase-alpha</fullName>
    </alternativeName>
    <alternativeName>
        <fullName evidence="10">Ras proteins prenyltransferase subunit alpha</fullName>
    </alternativeName>
    <alternativeName>
        <fullName evidence="13">Type I protein geranyl-geranyltransferase subunit alpha</fullName>
    </alternativeName>
</protein>
<comment type="similarity">
    <text evidence="2">Belongs to the protein prenyltransferase subunit alpha family.</text>
</comment>
<evidence type="ECO:0000256" key="12">
    <source>
        <dbReference type="ARBA" id="ARBA00043086"/>
    </source>
</evidence>
<evidence type="ECO:0000256" key="1">
    <source>
        <dbReference type="ARBA" id="ARBA00001946"/>
    </source>
</evidence>
<organism evidence="14 15">
    <name type="scientific">Zygosaccharomyces bailii (strain CLIB 213 / ATCC 58445 / CBS 680 / BCRC 21525 / NBRC 1098 / NCYC 1416 / NRRL Y-2227)</name>
    <dbReference type="NCBI Taxonomy" id="1333698"/>
    <lineage>
        <taxon>Eukaryota</taxon>
        <taxon>Fungi</taxon>
        <taxon>Dikarya</taxon>
        <taxon>Ascomycota</taxon>
        <taxon>Saccharomycotina</taxon>
        <taxon>Saccharomycetes</taxon>
        <taxon>Saccharomycetales</taxon>
        <taxon>Saccharomycetaceae</taxon>
        <taxon>Zygosaccharomyces</taxon>
    </lineage>
</organism>
<evidence type="ECO:0000256" key="13">
    <source>
        <dbReference type="ARBA" id="ARBA00043219"/>
    </source>
</evidence>
<dbReference type="PANTHER" id="PTHR11129">
    <property type="entry name" value="PROTEIN FARNESYLTRANSFERASE ALPHA SUBUNIT/RAB GERANYLGERANYL TRANSFERASE ALPHA SUBUNIT"/>
    <property type="match status" value="1"/>
</dbReference>
<evidence type="ECO:0000256" key="9">
    <source>
        <dbReference type="ARBA" id="ARBA00040965"/>
    </source>
</evidence>
<evidence type="ECO:0000256" key="5">
    <source>
        <dbReference type="ARBA" id="ARBA00022602"/>
    </source>
</evidence>
<dbReference type="GO" id="GO:0004662">
    <property type="term" value="F:CAAX-protein geranylgeranyltransferase activity"/>
    <property type="evidence" value="ECO:0007669"/>
    <property type="project" value="UniProtKB-EC"/>
</dbReference>
<evidence type="ECO:0000256" key="6">
    <source>
        <dbReference type="ARBA" id="ARBA00022679"/>
    </source>
</evidence>
<dbReference type="EC" id="2.5.1.59" evidence="3"/>
<name>A0A8J2X8Y4_ZYGB2</name>
<evidence type="ECO:0000256" key="10">
    <source>
        <dbReference type="ARBA" id="ARBA00041392"/>
    </source>
</evidence>
<keyword evidence="6" id="KW-0808">Transferase</keyword>
<evidence type="ECO:0000313" key="14">
    <source>
        <dbReference type="EMBL" id="CDF90381.1"/>
    </source>
</evidence>
<sequence length="317" mass="36844">MEGYEDVEPLPLDTGSENELCQIMYSDEYKLVVGTARALMEQREYSERAKVLTEKVIDLAPAYYTAWNYRFDIVMHLAGDNTAQVLDRELEWLDEVTLNNPKNYQIWSYKEAILKHHPAPHFKRELPILQMMLDEDTKNYHVWSFRKWCVLFFQDFSQELQYTDELLQRDVYNNSAWTHRMFVLKNTSPGAEQIASELEYVMTKIDLVPQNVSVWNYLRGLYENFMGSRYDEKVLKFAQTFANGAAEAKPDYGELPDVESSYALEFLAQAYALDPLTVDKAVTAYRGLAAKYDPIRRPMWERKIAKCRGTTGSAVPG</sequence>
<keyword evidence="8" id="KW-0460">Magnesium</keyword>
<evidence type="ECO:0000256" key="2">
    <source>
        <dbReference type="ARBA" id="ARBA00006734"/>
    </source>
</evidence>
<keyword evidence="15" id="KW-1185">Reference proteome</keyword>
<dbReference type="EMBL" id="HG316459">
    <property type="protein sequence ID" value="CDF90381.1"/>
    <property type="molecule type" value="Genomic_DNA"/>
</dbReference>
<evidence type="ECO:0000256" key="7">
    <source>
        <dbReference type="ARBA" id="ARBA00022737"/>
    </source>
</evidence>
<proteinExistence type="inferred from homology"/>
<dbReference type="Gene3D" id="1.25.40.120">
    <property type="entry name" value="Protein prenylyltransferase"/>
    <property type="match status" value="1"/>
</dbReference>
<dbReference type="InterPro" id="IPR002088">
    <property type="entry name" value="Prenyl_trans_a"/>
</dbReference>
<dbReference type="SUPFAM" id="SSF48439">
    <property type="entry name" value="Protein prenylyltransferase"/>
    <property type="match status" value="1"/>
</dbReference>
<keyword evidence="5" id="KW-0637">Prenyltransferase</keyword>
<evidence type="ECO:0000256" key="4">
    <source>
        <dbReference type="ARBA" id="ARBA00012702"/>
    </source>
</evidence>
<evidence type="ECO:0000256" key="8">
    <source>
        <dbReference type="ARBA" id="ARBA00022842"/>
    </source>
</evidence>
<dbReference type="GO" id="GO:0004660">
    <property type="term" value="F:protein farnesyltransferase activity"/>
    <property type="evidence" value="ECO:0007669"/>
    <property type="project" value="UniProtKB-EC"/>
</dbReference>
<dbReference type="Proteomes" id="UP000019375">
    <property type="component" value="Unassembled WGS sequence"/>
</dbReference>
<comment type="cofactor">
    <cofactor evidence="1">
        <name>Mg(2+)</name>
        <dbReference type="ChEBI" id="CHEBI:18420"/>
    </cofactor>
</comment>
<dbReference type="OrthoDB" id="272289at2759"/>
<reference evidence="15" key="1">
    <citation type="journal article" date="2013" name="Genome Announc.">
        <title>Genome sequence of the food spoilage yeast Zygosaccharomyces bailii CLIB 213(T).</title>
        <authorList>
            <person name="Galeote V."/>
            <person name="Bigey F."/>
            <person name="Devillers H."/>
            <person name="Neuveglise C."/>
            <person name="Dequin S."/>
        </authorList>
    </citation>
    <scope>NUCLEOTIDE SEQUENCE [LARGE SCALE GENOMIC DNA]</scope>
    <source>
        <strain evidence="15">CLIB 213 / ATCC 58445 / CBS 680 / CCRC 21525 / NBRC 1098 / NCYC 1416 / NRRL Y-2227</strain>
    </source>
</reference>
<dbReference type="EC" id="2.5.1.58" evidence="4"/>
<dbReference type="GO" id="GO:0005953">
    <property type="term" value="C:CAAX-protein geranylgeranyltransferase complex"/>
    <property type="evidence" value="ECO:0007669"/>
    <property type="project" value="TreeGrafter"/>
</dbReference>
<dbReference type="GO" id="GO:0005965">
    <property type="term" value="C:protein farnesyltransferase complex"/>
    <property type="evidence" value="ECO:0007669"/>
    <property type="project" value="TreeGrafter"/>
</dbReference>
<gene>
    <name evidence="14" type="ORF">BN860_07250g</name>
</gene>
<dbReference type="Pfam" id="PF01239">
    <property type="entry name" value="PPTA"/>
    <property type="match status" value="5"/>
</dbReference>
<evidence type="ECO:0000256" key="3">
    <source>
        <dbReference type="ARBA" id="ARBA00012700"/>
    </source>
</evidence>
<evidence type="ECO:0000256" key="11">
    <source>
        <dbReference type="ARBA" id="ARBA00042436"/>
    </source>
</evidence>
<dbReference type="AlphaFoldDB" id="A0A8J2X8Y4"/>
<dbReference type="PROSITE" id="PS51147">
    <property type="entry name" value="PFTA"/>
    <property type="match status" value="5"/>
</dbReference>
<keyword evidence="7" id="KW-0677">Repeat</keyword>
<evidence type="ECO:0000313" key="15">
    <source>
        <dbReference type="Proteomes" id="UP000019375"/>
    </source>
</evidence>
<dbReference type="PANTHER" id="PTHR11129:SF1">
    <property type="entry name" value="PROTEIN FARNESYLTRANSFERASE_GERANYLGERANYLTRANSFERASE TYPE-1 SUBUNIT ALPHA"/>
    <property type="match status" value="1"/>
</dbReference>